<protein>
    <submittedName>
        <fullName evidence="2">E3 ubiquitin-protein ligase DCST1 isoform X7</fullName>
    </submittedName>
</protein>
<keyword evidence="1" id="KW-1185">Reference proteome</keyword>
<proteinExistence type="predicted"/>
<name>A0AC58HJK1_DANRE</name>
<evidence type="ECO:0000313" key="1">
    <source>
        <dbReference type="Proteomes" id="UP000000437"/>
    </source>
</evidence>
<organism evidence="1 2">
    <name type="scientific">Danio rerio</name>
    <name type="common">Zebrafish</name>
    <name type="synonym">Brachydanio rerio</name>
    <dbReference type="NCBI Taxonomy" id="7955"/>
    <lineage>
        <taxon>Eukaryota</taxon>
        <taxon>Metazoa</taxon>
        <taxon>Chordata</taxon>
        <taxon>Craniata</taxon>
        <taxon>Vertebrata</taxon>
        <taxon>Euteleostomi</taxon>
        <taxon>Actinopterygii</taxon>
        <taxon>Neopterygii</taxon>
        <taxon>Teleostei</taxon>
        <taxon>Ostariophysi</taxon>
        <taxon>Cypriniformes</taxon>
        <taxon>Danionidae</taxon>
        <taxon>Danioninae</taxon>
        <taxon>Danio</taxon>
    </lineage>
</organism>
<accession>A0AC58HJK1</accession>
<evidence type="ECO:0000313" key="2">
    <source>
        <dbReference type="RefSeq" id="XP_073782194.1"/>
    </source>
</evidence>
<sequence>METRRKTPHSTLEQVCKRILPLRVFKFLFGPLSEFSVARRITGAVFGALSGAGLFFGLIYNIAMTTVQHIIVGCVFVGLCTLGGMFSSLFRCSVLLMFPSMIGSHGRTFLMVFVLHGLYQGPIANIQHNVQDVASSMGCNIDLQITHSKLMWRMLTEPYVEVVQEIVEDSEEFQNEAQNVSMQFQKVRDEVMGQYGFNSLGKESVHTANSTQEEYVAKTRARCDLMNPWCTEKIPVEGNFGQTFDKLNDSINRLAEHFTTNLVLEELEQQAVLGVNVLQDFSKELSREFQEKTAIAEKISGVINFLLSFTFITVFTSAFGYVRQYCRDILFDNVYITTYFRQIDARRIRAEKRHLLPLKKAERESLINPWRLSIHASELMPVIVGFLQVASLALFVCVLLAVDGILYNIFDLIRRHTFTTYSITSVQHADIVIGGDSMLARLLRKTIGAFNTSSNFDIESSNLDCLPQPHSLILSDYLRIFIPLLLMFLMCLLQVYSNRLRRREKKRILFLYNLQIQKRISFINRQCHRLRNPKQTFVMVLSGVLAPLKRVGCRLLWCCVCEGFVRQNQAVECSSVGCTMIYCQQCWTDLDNICCICYPRNQCAPQDSSYDSEVYYGC</sequence>
<dbReference type="RefSeq" id="XP_073782194.1">
    <property type="nucleotide sequence ID" value="XM_073926093.1"/>
</dbReference>
<gene>
    <name evidence="2" type="primary">dcst1</name>
</gene>
<reference evidence="2" key="1">
    <citation type="submission" date="2025-08" db="UniProtKB">
        <authorList>
            <consortium name="RefSeq"/>
        </authorList>
    </citation>
    <scope>IDENTIFICATION</scope>
    <source>
        <strain evidence="2">Tuebingen</strain>
        <tissue evidence="2">Fibroblasts and whole tissue</tissue>
    </source>
</reference>
<dbReference type="Proteomes" id="UP000000437">
    <property type="component" value="Chromosome 16"/>
</dbReference>